<name>A0ABT9QU58_9ACTN</name>
<dbReference type="RefSeq" id="WP_307569256.1">
    <property type="nucleotide sequence ID" value="NZ_JAUSQU010000002.1"/>
</dbReference>
<proteinExistence type="predicted"/>
<keyword evidence="2" id="KW-1185">Reference proteome</keyword>
<protein>
    <submittedName>
        <fullName evidence="1">Uncharacterized protein</fullName>
    </submittedName>
</protein>
<evidence type="ECO:0000313" key="1">
    <source>
        <dbReference type="EMBL" id="MDP9850307.1"/>
    </source>
</evidence>
<comment type="caution">
    <text evidence="1">The sequence shown here is derived from an EMBL/GenBank/DDBJ whole genome shotgun (WGS) entry which is preliminary data.</text>
</comment>
<gene>
    <name evidence="1" type="ORF">J2853_009603</name>
</gene>
<dbReference type="Proteomes" id="UP001225356">
    <property type="component" value="Unassembled WGS sequence"/>
</dbReference>
<organism evidence="1 2">
    <name type="scientific">Streptosporangium lutulentum</name>
    <dbReference type="NCBI Taxonomy" id="1461250"/>
    <lineage>
        <taxon>Bacteria</taxon>
        <taxon>Bacillati</taxon>
        <taxon>Actinomycetota</taxon>
        <taxon>Actinomycetes</taxon>
        <taxon>Streptosporangiales</taxon>
        <taxon>Streptosporangiaceae</taxon>
        <taxon>Streptosporangium</taxon>
    </lineage>
</organism>
<accession>A0ABT9QU58</accession>
<sequence length="175" mass="19360">MLIFLARPERGELPPRHPVMTNPHDHLIFDSPLSSQFVKYGGMIDAPATPIYVVQQVITGKSGKVRESMACSNTTNMITAVRGESKRALGPTIVGDGCDDYGVDAGARTPNLECCAVDRPINFRSLLRQIKTPRKAGRQITTTTLWTRSRYQLKSLLGGRDERNTCCVSIKLTNR</sequence>
<dbReference type="EMBL" id="JAUSQU010000002">
    <property type="protein sequence ID" value="MDP9850307.1"/>
    <property type="molecule type" value="Genomic_DNA"/>
</dbReference>
<reference evidence="1 2" key="1">
    <citation type="submission" date="2023-07" db="EMBL/GenBank/DDBJ databases">
        <title>Sequencing the genomes of 1000 actinobacteria strains.</title>
        <authorList>
            <person name="Klenk H.-P."/>
        </authorList>
    </citation>
    <scope>NUCLEOTIDE SEQUENCE [LARGE SCALE GENOMIC DNA]</scope>
    <source>
        <strain evidence="1 2">DSM 46740</strain>
    </source>
</reference>
<evidence type="ECO:0000313" key="2">
    <source>
        <dbReference type="Proteomes" id="UP001225356"/>
    </source>
</evidence>